<evidence type="ECO:0008006" key="9">
    <source>
        <dbReference type="Google" id="ProtNLM"/>
    </source>
</evidence>
<dbReference type="EMBL" id="BOMB01000012">
    <property type="protein sequence ID" value="GID11410.1"/>
    <property type="molecule type" value="Genomic_DNA"/>
</dbReference>
<proteinExistence type="predicted"/>
<sequence length="74" mass="7609">MATAERQVTRPPVRIGRIAGRTVLYVALGVIAVVMIAPFAWMVLTSLKTPADIASSVPPCTPATASSSPSGTPC</sequence>
<name>A0A8J3J3H3_9ACTN</name>
<dbReference type="SUPFAM" id="SSF161098">
    <property type="entry name" value="MetI-like"/>
    <property type="match status" value="1"/>
</dbReference>
<keyword evidence="3 6" id="KW-1133">Transmembrane helix</keyword>
<gene>
    <name evidence="7" type="ORF">Aru02nite_22990</name>
</gene>
<evidence type="ECO:0000313" key="7">
    <source>
        <dbReference type="EMBL" id="GID11410.1"/>
    </source>
</evidence>
<evidence type="ECO:0000313" key="8">
    <source>
        <dbReference type="Proteomes" id="UP000612808"/>
    </source>
</evidence>
<dbReference type="GO" id="GO:0016020">
    <property type="term" value="C:membrane"/>
    <property type="evidence" value="ECO:0007669"/>
    <property type="project" value="UniProtKB-SubCell"/>
</dbReference>
<evidence type="ECO:0000256" key="1">
    <source>
        <dbReference type="ARBA" id="ARBA00004141"/>
    </source>
</evidence>
<reference evidence="7" key="1">
    <citation type="submission" date="2021-01" db="EMBL/GenBank/DDBJ databases">
        <title>Whole genome shotgun sequence of Actinocatenispora rupis NBRC 107355.</title>
        <authorList>
            <person name="Komaki H."/>
            <person name="Tamura T."/>
        </authorList>
    </citation>
    <scope>NUCLEOTIDE SEQUENCE</scope>
    <source>
        <strain evidence="7">NBRC 107355</strain>
    </source>
</reference>
<dbReference type="Proteomes" id="UP000612808">
    <property type="component" value="Unassembled WGS sequence"/>
</dbReference>
<feature type="transmembrane region" description="Helical" evidence="6">
    <location>
        <begin position="23"/>
        <end position="44"/>
    </location>
</feature>
<evidence type="ECO:0000256" key="3">
    <source>
        <dbReference type="ARBA" id="ARBA00022989"/>
    </source>
</evidence>
<keyword evidence="4 6" id="KW-0472">Membrane</keyword>
<evidence type="ECO:0000256" key="2">
    <source>
        <dbReference type="ARBA" id="ARBA00022692"/>
    </source>
</evidence>
<accession>A0A8J3J3H3</accession>
<feature type="region of interest" description="Disordered" evidence="5">
    <location>
        <begin position="55"/>
        <end position="74"/>
    </location>
</feature>
<evidence type="ECO:0000256" key="4">
    <source>
        <dbReference type="ARBA" id="ARBA00023136"/>
    </source>
</evidence>
<comment type="subcellular location">
    <subcellularLocation>
        <location evidence="1">Membrane</location>
        <topology evidence="1">Multi-pass membrane protein</topology>
    </subcellularLocation>
</comment>
<dbReference type="AlphaFoldDB" id="A0A8J3J3H3"/>
<keyword evidence="2 6" id="KW-0812">Transmembrane</keyword>
<comment type="caution">
    <text evidence="7">The sequence shown here is derived from an EMBL/GenBank/DDBJ whole genome shotgun (WGS) entry which is preliminary data.</text>
</comment>
<dbReference type="InterPro" id="IPR035906">
    <property type="entry name" value="MetI-like_sf"/>
</dbReference>
<dbReference type="RefSeq" id="WP_203657406.1">
    <property type="nucleotide sequence ID" value="NZ_BAAAZM010000006.1"/>
</dbReference>
<keyword evidence="8" id="KW-1185">Reference proteome</keyword>
<evidence type="ECO:0000256" key="5">
    <source>
        <dbReference type="SAM" id="MobiDB-lite"/>
    </source>
</evidence>
<organism evidence="7 8">
    <name type="scientific">Actinocatenispora rupis</name>
    <dbReference type="NCBI Taxonomy" id="519421"/>
    <lineage>
        <taxon>Bacteria</taxon>
        <taxon>Bacillati</taxon>
        <taxon>Actinomycetota</taxon>
        <taxon>Actinomycetes</taxon>
        <taxon>Micromonosporales</taxon>
        <taxon>Micromonosporaceae</taxon>
        <taxon>Actinocatenispora</taxon>
    </lineage>
</organism>
<evidence type="ECO:0000256" key="6">
    <source>
        <dbReference type="SAM" id="Phobius"/>
    </source>
</evidence>
<protein>
    <recommendedName>
        <fullName evidence="9">Multiple sugar transport system permease protein</fullName>
    </recommendedName>
</protein>